<evidence type="ECO:0000313" key="1">
    <source>
        <dbReference type="EMBL" id="SFR31396.1"/>
    </source>
</evidence>
<organism evidence="1 2">
    <name type="scientific">Yoonia tamlensis</name>
    <dbReference type="NCBI Taxonomy" id="390270"/>
    <lineage>
        <taxon>Bacteria</taxon>
        <taxon>Pseudomonadati</taxon>
        <taxon>Pseudomonadota</taxon>
        <taxon>Alphaproteobacteria</taxon>
        <taxon>Rhodobacterales</taxon>
        <taxon>Paracoccaceae</taxon>
        <taxon>Yoonia</taxon>
    </lineage>
</organism>
<sequence>MFNRNQLLRLLFAMPLAGCSIGGATIGDAPVRATQLRSSSITVLSAEWQDEFDLRYNYEIINNGNQPMCFIAVHEGTGEIRLPNILEVIRNEIGQPIELGRGDPLPEMVSEGFVPAQSVLVVEPGERIRAEGLLLGDVLPAGNEGQPISLSLTAQPVHCVSSTSEQASLEALSSGPAIVHLTQAHKQYVPTAAAK</sequence>
<dbReference type="EMBL" id="FOYP01000001">
    <property type="protein sequence ID" value="SFR31396.1"/>
    <property type="molecule type" value="Genomic_DNA"/>
</dbReference>
<protein>
    <submittedName>
        <fullName evidence="1">Uncharacterized protein</fullName>
    </submittedName>
</protein>
<gene>
    <name evidence="1" type="ORF">SAMN04488005_0019</name>
</gene>
<keyword evidence="2" id="KW-1185">Reference proteome</keyword>
<dbReference type="Proteomes" id="UP000199478">
    <property type="component" value="Unassembled WGS sequence"/>
</dbReference>
<evidence type="ECO:0000313" key="2">
    <source>
        <dbReference type="Proteomes" id="UP000199478"/>
    </source>
</evidence>
<accession>A0A1I6FN91</accession>
<proteinExistence type="predicted"/>
<name>A0A1I6FN91_9RHOB</name>
<dbReference type="AlphaFoldDB" id="A0A1I6FN91"/>
<dbReference type="RefSeq" id="WP_131802213.1">
    <property type="nucleotide sequence ID" value="NZ_FOYP01000001.1"/>
</dbReference>
<reference evidence="2" key="1">
    <citation type="submission" date="2016-10" db="EMBL/GenBank/DDBJ databases">
        <authorList>
            <person name="Varghese N."/>
            <person name="Submissions S."/>
        </authorList>
    </citation>
    <scope>NUCLEOTIDE SEQUENCE [LARGE SCALE GENOMIC DNA]</scope>
    <source>
        <strain evidence="2">DSM 26879</strain>
    </source>
</reference>